<dbReference type="Pfam" id="PF00924">
    <property type="entry name" value="MS_channel_2nd"/>
    <property type="match status" value="1"/>
</dbReference>
<dbReference type="Pfam" id="PF04972">
    <property type="entry name" value="BON"/>
    <property type="match status" value="1"/>
</dbReference>
<proteinExistence type="inferred from homology"/>
<dbReference type="OrthoDB" id="9793781at2"/>
<dbReference type="Gene3D" id="3.30.1340.30">
    <property type="match status" value="1"/>
</dbReference>
<dbReference type="InterPro" id="IPR010920">
    <property type="entry name" value="LSM_dom_sf"/>
</dbReference>
<evidence type="ECO:0000256" key="7">
    <source>
        <dbReference type="RuleBase" id="RU369025"/>
    </source>
</evidence>
<evidence type="ECO:0000256" key="3">
    <source>
        <dbReference type="ARBA" id="ARBA00022475"/>
    </source>
</evidence>
<evidence type="ECO:0000313" key="11">
    <source>
        <dbReference type="Proteomes" id="UP000284547"/>
    </source>
</evidence>
<evidence type="ECO:0000256" key="5">
    <source>
        <dbReference type="ARBA" id="ARBA00022989"/>
    </source>
</evidence>
<dbReference type="Gene3D" id="2.30.30.60">
    <property type="match status" value="1"/>
</dbReference>
<keyword evidence="6 7" id="KW-0472">Membrane</keyword>
<dbReference type="Gene3D" id="1.10.287.1260">
    <property type="match status" value="1"/>
</dbReference>
<dbReference type="AlphaFoldDB" id="A0A411Z323"/>
<evidence type="ECO:0000256" key="2">
    <source>
        <dbReference type="ARBA" id="ARBA00008017"/>
    </source>
</evidence>
<dbReference type="PANTHER" id="PTHR30221">
    <property type="entry name" value="SMALL-CONDUCTANCE MECHANOSENSITIVE CHANNEL"/>
    <property type="match status" value="1"/>
</dbReference>
<evidence type="ECO:0000313" key="10">
    <source>
        <dbReference type="EMBL" id="RGP37476.1"/>
    </source>
</evidence>
<dbReference type="InterPro" id="IPR007055">
    <property type="entry name" value="BON_dom"/>
</dbReference>
<dbReference type="InterPro" id="IPR011066">
    <property type="entry name" value="MscS_channel_C_sf"/>
</dbReference>
<feature type="chain" id="PRO_5019290331" description="Small-conductance mechanosensitive channel" evidence="8">
    <location>
        <begin position="30"/>
        <end position="434"/>
    </location>
</feature>
<sequence>MTPFTDLRPLRCALMALTLALFLVFPAAAQSDDPARLTDAPITTTLTATEDNLIRDRLQDVLQSLQGYENVTTAVRGGVVTLTGRVLSYDEVEALDQIADRVEGVVAVQNSVEVTTDVRERVSPVLDRMMRRLTAWIAAIPVLLIAVAGGALVVWAGFRFARLSQPWNRLAPNEFVAEVLRQVVRVAAVLAGVVVALDILGASALLGTVLGAAGIFGLAVGFAVRDSVENFIASIMLSLRSPFRPRDLIEIGGDVGNVVRLTSRATILISPDGNHISIPNATVFKSRIINYTRHPNRRFSFDMDITSNGALTGLDKVMLAALQQADFILTEPGPSVWATNIGDTGVRFHCVGWIRTAGASFEGARSDALKRVAAAVEEAGGQIGAMRLRLMEVDPLDATDSADMTQTEAISHIIEAEINSGEGTNLLTPEVERE</sequence>
<dbReference type="PROSITE" id="PS50914">
    <property type="entry name" value="BON"/>
    <property type="match status" value="1"/>
</dbReference>
<protein>
    <recommendedName>
        <fullName evidence="7">Small-conductance mechanosensitive channel</fullName>
    </recommendedName>
</protein>
<keyword evidence="4 7" id="KW-0812">Transmembrane</keyword>
<dbReference type="SUPFAM" id="SSF50182">
    <property type="entry name" value="Sm-like ribonucleoproteins"/>
    <property type="match status" value="1"/>
</dbReference>
<dbReference type="Proteomes" id="UP000284547">
    <property type="component" value="Unassembled WGS sequence"/>
</dbReference>
<dbReference type="Gene3D" id="3.30.70.100">
    <property type="match status" value="1"/>
</dbReference>
<keyword evidence="7" id="KW-0813">Transport</keyword>
<name>A0A411Z323_9RHOB</name>
<evidence type="ECO:0000256" key="6">
    <source>
        <dbReference type="ARBA" id="ARBA00023136"/>
    </source>
</evidence>
<dbReference type="EMBL" id="QWEY01000004">
    <property type="protein sequence ID" value="RGP37476.1"/>
    <property type="molecule type" value="Genomic_DNA"/>
</dbReference>
<dbReference type="RefSeq" id="WP_118151549.1">
    <property type="nucleotide sequence ID" value="NZ_QWEY01000004.1"/>
</dbReference>
<evidence type="ECO:0000256" key="8">
    <source>
        <dbReference type="SAM" id="SignalP"/>
    </source>
</evidence>
<feature type="signal peptide" evidence="8">
    <location>
        <begin position="1"/>
        <end position="29"/>
    </location>
</feature>
<evidence type="ECO:0000259" key="9">
    <source>
        <dbReference type="PROSITE" id="PS50914"/>
    </source>
</evidence>
<keyword evidence="11" id="KW-1185">Reference proteome</keyword>
<dbReference type="SUPFAM" id="SSF82861">
    <property type="entry name" value="Mechanosensitive channel protein MscS (YggB), transmembrane region"/>
    <property type="match status" value="1"/>
</dbReference>
<reference evidence="10 11" key="1">
    <citation type="submission" date="2018-08" db="EMBL/GenBank/DDBJ databases">
        <title>Flavobacterium tibetense sp. nov., isolated from a wetland YonghuCo on Tibetan Plateau.</title>
        <authorList>
            <person name="Phurbu D."/>
            <person name="Lu H."/>
            <person name="Xing P."/>
        </authorList>
    </citation>
    <scope>NUCLEOTIDE SEQUENCE [LARGE SCALE GENOMIC DNA]</scope>
    <source>
        <strain evidence="10 11">DJC</strain>
    </source>
</reference>
<organism evidence="10 11">
    <name type="scientific">Pseudotabrizicola alkalilacus</name>
    <dbReference type="NCBI Taxonomy" id="2305252"/>
    <lineage>
        <taxon>Bacteria</taxon>
        <taxon>Pseudomonadati</taxon>
        <taxon>Pseudomonadota</taxon>
        <taxon>Alphaproteobacteria</taxon>
        <taxon>Rhodobacterales</taxon>
        <taxon>Paracoccaceae</taxon>
        <taxon>Pseudotabrizicola</taxon>
    </lineage>
</organism>
<dbReference type="InterPro" id="IPR045275">
    <property type="entry name" value="MscS_archaea/bacteria_type"/>
</dbReference>
<gene>
    <name evidence="10" type="ORF">D1012_09685</name>
</gene>
<comment type="function">
    <text evidence="7">Mechanosensitive channel that participates in the regulation of osmotic pressure changes within the cell, opening in response to stretch forces in the membrane lipid bilayer, without the need for other proteins. Contributes to normal resistance to hypoosmotic shock. Forms an ion channel of 1.0 nanosiemens conductance with a slight preference for anions.</text>
</comment>
<comment type="subcellular location">
    <subcellularLocation>
        <location evidence="7">Cell inner membrane</location>
        <topology evidence="7">Multi-pass membrane protein</topology>
    </subcellularLocation>
    <subcellularLocation>
        <location evidence="1">Cell membrane</location>
        <topology evidence="1">Multi-pass membrane protein</topology>
    </subcellularLocation>
</comment>
<dbReference type="GO" id="GO:0008381">
    <property type="term" value="F:mechanosensitive monoatomic ion channel activity"/>
    <property type="evidence" value="ECO:0007669"/>
    <property type="project" value="InterPro"/>
</dbReference>
<keyword evidence="7" id="KW-0407">Ion channel</keyword>
<comment type="subunit">
    <text evidence="7">Homoheptamer.</text>
</comment>
<dbReference type="InterPro" id="IPR011014">
    <property type="entry name" value="MscS_channel_TM-2"/>
</dbReference>
<keyword evidence="7" id="KW-0406">Ion transport</keyword>
<keyword evidence="8" id="KW-0732">Signal</keyword>
<evidence type="ECO:0000256" key="4">
    <source>
        <dbReference type="ARBA" id="ARBA00022692"/>
    </source>
</evidence>
<feature type="domain" description="BON" evidence="9">
    <location>
        <begin position="50"/>
        <end position="116"/>
    </location>
</feature>
<evidence type="ECO:0000256" key="1">
    <source>
        <dbReference type="ARBA" id="ARBA00004651"/>
    </source>
</evidence>
<dbReference type="InterPro" id="IPR006685">
    <property type="entry name" value="MscS_channel_2nd"/>
</dbReference>
<keyword evidence="3" id="KW-1003">Cell membrane</keyword>
<dbReference type="InterPro" id="IPR023408">
    <property type="entry name" value="MscS_beta-dom_sf"/>
</dbReference>
<comment type="similarity">
    <text evidence="2 7">Belongs to the MscS (TC 1.A.23) family.</text>
</comment>
<comment type="caution">
    <text evidence="10">The sequence shown here is derived from an EMBL/GenBank/DDBJ whole genome shotgun (WGS) entry which is preliminary data.</text>
</comment>
<dbReference type="SUPFAM" id="SSF82689">
    <property type="entry name" value="Mechanosensitive channel protein MscS (YggB), C-terminal domain"/>
    <property type="match status" value="1"/>
</dbReference>
<feature type="transmembrane region" description="Helical" evidence="7">
    <location>
        <begin position="133"/>
        <end position="158"/>
    </location>
</feature>
<dbReference type="GO" id="GO:0005886">
    <property type="term" value="C:plasma membrane"/>
    <property type="evidence" value="ECO:0007669"/>
    <property type="project" value="UniProtKB-SubCell"/>
</dbReference>
<accession>A0A411Z323</accession>
<dbReference type="PANTHER" id="PTHR30221:SF1">
    <property type="entry name" value="SMALL-CONDUCTANCE MECHANOSENSITIVE CHANNEL"/>
    <property type="match status" value="1"/>
</dbReference>
<keyword evidence="7" id="KW-0997">Cell inner membrane</keyword>
<keyword evidence="5 7" id="KW-1133">Transmembrane helix</keyword>
<comment type="caution">
    <text evidence="7">Lacks conserved residue(s) required for the propagation of feature annotation.</text>
</comment>